<organism evidence="2 3">
    <name type="scientific">Actinocorallia longicatena</name>
    <dbReference type="NCBI Taxonomy" id="111803"/>
    <lineage>
        <taxon>Bacteria</taxon>
        <taxon>Bacillati</taxon>
        <taxon>Actinomycetota</taxon>
        <taxon>Actinomycetes</taxon>
        <taxon>Streptosporangiales</taxon>
        <taxon>Thermomonosporaceae</taxon>
        <taxon>Actinocorallia</taxon>
    </lineage>
</organism>
<feature type="domain" description="ABC-type glycine betaine transport system substrate-binding" evidence="1">
    <location>
        <begin position="42"/>
        <end position="301"/>
    </location>
</feature>
<dbReference type="Pfam" id="PF04069">
    <property type="entry name" value="OpuAC"/>
    <property type="match status" value="1"/>
</dbReference>
<evidence type="ECO:0000313" key="2">
    <source>
        <dbReference type="EMBL" id="GAA3198023.1"/>
    </source>
</evidence>
<gene>
    <name evidence="2" type="ORF">GCM10010468_09450</name>
</gene>
<proteinExistence type="predicted"/>
<comment type="caution">
    <text evidence="2">The sequence shown here is derived from an EMBL/GenBank/DDBJ whole genome shotgun (WGS) entry which is preliminary data.</text>
</comment>
<dbReference type="Proteomes" id="UP001501237">
    <property type="component" value="Unassembled WGS sequence"/>
</dbReference>
<dbReference type="InterPro" id="IPR007210">
    <property type="entry name" value="ABC_Gly_betaine_transp_sub-bd"/>
</dbReference>
<reference evidence="3" key="1">
    <citation type="journal article" date="2019" name="Int. J. Syst. Evol. Microbiol.">
        <title>The Global Catalogue of Microorganisms (GCM) 10K type strain sequencing project: providing services to taxonomists for standard genome sequencing and annotation.</title>
        <authorList>
            <consortium name="The Broad Institute Genomics Platform"/>
            <consortium name="The Broad Institute Genome Sequencing Center for Infectious Disease"/>
            <person name="Wu L."/>
            <person name="Ma J."/>
        </authorList>
    </citation>
    <scope>NUCLEOTIDE SEQUENCE [LARGE SCALE GENOMIC DNA]</scope>
    <source>
        <strain evidence="3">JCM 9377</strain>
    </source>
</reference>
<dbReference type="Gene3D" id="3.40.190.10">
    <property type="entry name" value="Periplasmic binding protein-like II"/>
    <property type="match status" value="1"/>
</dbReference>
<dbReference type="SUPFAM" id="SSF53850">
    <property type="entry name" value="Periplasmic binding protein-like II"/>
    <property type="match status" value="1"/>
</dbReference>
<dbReference type="RefSeq" id="WP_344822502.1">
    <property type="nucleotide sequence ID" value="NZ_BAAAUV010000002.1"/>
</dbReference>
<accession>A0ABP6Q0H6</accession>
<dbReference type="EMBL" id="BAAAUV010000002">
    <property type="protein sequence ID" value="GAA3198023.1"/>
    <property type="molecule type" value="Genomic_DNA"/>
</dbReference>
<dbReference type="Gene3D" id="3.40.190.120">
    <property type="entry name" value="Osmoprotection protein (prox), domain 2"/>
    <property type="match status" value="1"/>
</dbReference>
<dbReference type="PROSITE" id="PS51257">
    <property type="entry name" value="PROKAR_LIPOPROTEIN"/>
    <property type="match status" value="1"/>
</dbReference>
<evidence type="ECO:0000259" key="1">
    <source>
        <dbReference type="Pfam" id="PF04069"/>
    </source>
</evidence>
<name>A0ABP6Q0H6_9ACTN</name>
<keyword evidence="3" id="KW-1185">Reference proteome</keyword>
<protein>
    <submittedName>
        <fullName evidence="2">ABC transporter substrate-binding protein</fullName>
    </submittedName>
</protein>
<sequence length="304" mass="32189">MRSLSILAGTALLATLVAGCGDDGKSDNPLEAPKPSGSASSKTITVGSAAFPESELLAEIYAGALEAKGVTVKKQLKIGEREAYYKLIENGTISFFPEYNGALLAYLDPKGEVPATAEDTTKALTGKLPASLKILAPSPAEDNDSLTVTQETATKHNLKTLDDLKPVAKDFTVGGPATFEQRFKEKFSSVYGLTFKGWTPDRSGGGNIPTWLKSDKVQIGNVFTTSPAIVTQNLVVLEDPKHVFGFQNITPLVRADAVDATAEGVINGVSAKLTTEDLLKLVKEIAIDKKDAASVAKEWLAAHP</sequence>
<dbReference type="CDD" id="cd13606">
    <property type="entry name" value="PBP2_ProX_like"/>
    <property type="match status" value="1"/>
</dbReference>
<evidence type="ECO:0000313" key="3">
    <source>
        <dbReference type="Proteomes" id="UP001501237"/>
    </source>
</evidence>